<name>A0A3D3RDA3_9PLAN</name>
<reference evidence="1 2" key="1">
    <citation type="journal article" date="2018" name="Nat. Biotechnol.">
        <title>A standardized bacterial taxonomy based on genome phylogeny substantially revises the tree of life.</title>
        <authorList>
            <person name="Parks D.H."/>
            <person name="Chuvochina M."/>
            <person name="Waite D.W."/>
            <person name="Rinke C."/>
            <person name="Skarshewski A."/>
            <person name="Chaumeil P.A."/>
            <person name="Hugenholtz P."/>
        </authorList>
    </citation>
    <scope>NUCLEOTIDE SEQUENCE [LARGE SCALE GENOMIC DNA]</scope>
    <source>
        <strain evidence="1">UBA9375</strain>
    </source>
</reference>
<evidence type="ECO:0000313" key="2">
    <source>
        <dbReference type="Proteomes" id="UP000263642"/>
    </source>
</evidence>
<protein>
    <submittedName>
        <fullName evidence="1">Uncharacterized protein</fullName>
    </submittedName>
</protein>
<comment type="caution">
    <text evidence="1">The sequence shown here is derived from an EMBL/GenBank/DDBJ whole genome shotgun (WGS) entry which is preliminary data.</text>
</comment>
<sequence>MTSFSEPHAVTTWRTGRESVSEKHIYGIVDRQSYFEVRFPDLISFCGNYSQSGPEKNKFLCSRQNQCSEKIHSSV</sequence>
<dbReference type="EMBL" id="DQAY01000177">
    <property type="protein sequence ID" value="HCO26789.1"/>
    <property type="molecule type" value="Genomic_DNA"/>
</dbReference>
<dbReference type="AlphaFoldDB" id="A0A3D3RDA3"/>
<proteinExistence type="predicted"/>
<evidence type="ECO:0000313" key="1">
    <source>
        <dbReference type="EMBL" id="HCO26789.1"/>
    </source>
</evidence>
<organism evidence="1 2">
    <name type="scientific">Gimesia maris</name>
    <dbReference type="NCBI Taxonomy" id="122"/>
    <lineage>
        <taxon>Bacteria</taxon>
        <taxon>Pseudomonadati</taxon>
        <taxon>Planctomycetota</taxon>
        <taxon>Planctomycetia</taxon>
        <taxon>Planctomycetales</taxon>
        <taxon>Planctomycetaceae</taxon>
        <taxon>Gimesia</taxon>
    </lineage>
</organism>
<accession>A0A3D3RDA3</accession>
<dbReference type="Proteomes" id="UP000263642">
    <property type="component" value="Unassembled WGS sequence"/>
</dbReference>
<gene>
    <name evidence="1" type="ORF">DIT97_28650</name>
</gene>